<evidence type="ECO:0000313" key="1">
    <source>
        <dbReference type="EMBL" id="OQR71996.1"/>
    </source>
</evidence>
<dbReference type="InParanoid" id="A0A1V9XEZ0"/>
<comment type="caution">
    <text evidence="1">The sequence shown here is derived from an EMBL/GenBank/DDBJ whole genome shotgun (WGS) entry which is preliminary data.</text>
</comment>
<keyword evidence="2" id="KW-1185">Reference proteome</keyword>
<dbReference type="AlphaFoldDB" id="A0A1V9XEZ0"/>
<dbReference type="Proteomes" id="UP000192247">
    <property type="component" value="Unassembled WGS sequence"/>
</dbReference>
<protein>
    <submittedName>
        <fullName evidence="1">Uncharacterized protein</fullName>
    </submittedName>
</protein>
<organism evidence="1 2">
    <name type="scientific">Tropilaelaps mercedesae</name>
    <dbReference type="NCBI Taxonomy" id="418985"/>
    <lineage>
        <taxon>Eukaryota</taxon>
        <taxon>Metazoa</taxon>
        <taxon>Ecdysozoa</taxon>
        <taxon>Arthropoda</taxon>
        <taxon>Chelicerata</taxon>
        <taxon>Arachnida</taxon>
        <taxon>Acari</taxon>
        <taxon>Parasitiformes</taxon>
        <taxon>Mesostigmata</taxon>
        <taxon>Gamasina</taxon>
        <taxon>Dermanyssoidea</taxon>
        <taxon>Laelapidae</taxon>
        <taxon>Tropilaelaps</taxon>
    </lineage>
</organism>
<dbReference type="EMBL" id="MNPL01012856">
    <property type="protein sequence ID" value="OQR71996.1"/>
    <property type="molecule type" value="Genomic_DNA"/>
</dbReference>
<evidence type="ECO:0000313" key="2">
    <source>
        <dbReference type="Proteomes" id="UP000192247"/>
    </source>
</evidence>
<name>A0A1V9XEZ0_9ACAR</name>
<proteinExistence type="predicted"/>
<sequence>MRILPSQCQNATAKPCKAEIKVTCATRRSRAGSRWMKTTTVKSQNFTRTAYVTCLMNGCAFPCTTYRPYRRRIIYARQVLARIVSKMTAVCGNPFSLSKRRNRFYPFGLPAFARDGHGLSRDLRHTRHVARFVIHCVYIIEHIKHASLVAVVSLGMVSTGLD</sequence>
<feature type="non-terminal residue" evidence="1">
    <location>
        <position position="162"/>
    </location>
</feature>
<accession>A0A1V9XEZ0</accession>
<gene>
    <name evidence="1" type="ORF">BIW11_10654</name>
</gene>
<reference evidence="1 2" key="1">
    <citation type="journal article" date="2017" name="Gigascience">
        <title>Draft genome of the honey bee ectoparasitic mite, Tropilaelaps mercedesae, is shaped by the parasitic life history.</title>
        <authorList>
            <person name="Dong X."/>
            <person name="Armstrong S.D."/>
            <person name="Xia D."/>
            <person name="Makepeace B.L."/>
            <person name="Darby A.C."/>
            <person name="Kadowaki T."/>
        </authorList>
    </citation>
    <scope>NUCLEOTIDE SEQUENCE [LARGE SCALE GENOMIC DNA]</scope>
    <source>
        <strain evidence="1">Wuxi-XJTLU</strain>
    </source>
</reference>